<dbReference type="HOGENOM" id="CLU_3006875_0_0_9"/>
<gene>
    <name evidence="1" type="ORF">HMPREF9083_0300</name>
</gene>
<accession>F2BVR9</accession>
<proteinExistence type="predicted"/>
<organism evidence="1 2">
    <name type="scientific">Dialister micraerophilus DSM 19965</name>
    <dbReference type="NCBI Taxonomy" id="888062"/>
    <lineage>
        <taxon>Bacteria</taxon>
        <taxon>Bacillati</taxon>
        <taxon>Bacillota</taxon>
        <taxon>Negativicutes</taxon>
        <taxon>Veillonellales</taxon>
        <taxon>Veillonellaceae</taxon>
        <taxon>Dialister</taxon>
    </lineage>
</organism>
<dbReference type="EMBL" id="AFBB01000005">
    <property type="protein sequence ID" value="EGF15754.1"/>
    <property type="molecule type" value="Genomic_DNA"/>
</dbReference>
<sequence>MLAVSTGLVPVYIRAQKTRMLKFAPLKRETMELKRPMLMKGAIALSISNLFISLIG</sequence>
<dbReference type="AlphaFoldDB" id="F2BVR9"/>
<dbReference type="Proteomes" id="UP000003503">
    <property type="component" value="Unassembled WGS sequence"/>
</dbReference>
<dbReference type="STRING" id="888062.HMPREF9083_0300"/>
<reference evidence="1 2" key="1">
    <citation type="submission" date="2011-02" db="EMBL/GenBank/DDBJ databases">
        <authorList>
            <person name="Muzny D."/>
            <person name="Qin X."/>
            <person name="Deng J."/>
            <person name="Jiang H."/>
            <person name="Liu Y."/>
            <person name="Qu J."/>
            <person name="Song X.-Z."/>
            <person name="Zhang L."/>
            <person name="Thornton R."/>
            <person name="Coyle M."/>
            <person name="Francisco L."/>
            <person name="Jackson L."/>
            <person name="Javaid M."/>
            <person name="Korchina V."/>
            <person name="Kovar C."/>
            <person name="Mata R."/>
            <person name="Mathew T."/>
            <person name="Ngo R."/>
            <person name="Nguyen L."/>
            <person name="Nguyen N."/>
            <person name="Okwuonu G."/>
            <person name="Ongeri F."/>
            <person name="Pham C."/>
            <person name="Simmons D."/>
            <person name="Wilczek-Boney K."/>
            <person name="Hale W."/>
            <person name="Jakkamsetti A."/>
            <person name="Pham P."/>
            <person name="Ruth R."/>
            <person name="San Lucas F."/>
            <person name="Warren J."/>
            <person name="Zhang J."/>
            <person name="Zhao Z."/>
            <person name="Zhou C."/>
            <person name="Zhu D."/>
            <person name="Lee S."/>
            <person name="Bess C."/>
            <person name="Blankenburg K."/>
            <person name="Forbes L."/>
            <person name="Fu Q."/>
            <person name="Gubbala S."/>
            <person name="Hirani K."/>
            <person name="Jayaseelan J.C."/>
            <person name="Lara F."/>
            <person name="Munidasa M."/>
            <person name="Palculict T."/>
            <person name="Patil S."/>
            <person name="Pu L.-L."/>
            <person name="Saada N."/>
            <person name="Tang L."/>
            <person name="Weissenberger G."/>
            <person name="Zhu Y."/>
            <person name="Hemphill L."/>
            <person name="Shang Y."/>
            <person name="Youmans B."/>
            <person name="Ayvaz T."/>
            <person name="Ross M."/>
            <person name="Santibanez J."/>
            <person name="Aqrawi P."/>
            <person name="Gross S."/>
            <person name="Joshi V."/>
            <person name="Fowler G."/>
            <person name="Nazareth L."/>
            <person name="Reid J."/>
            <person name="Worley K."/>
            <person name="Petrosino J."/>
            <person name="Highlander S."/>
            <person name="Gibbs R."/>
        </authorList>
    </citation>
    <scope>NUCLEOTIDE SEQUENCE [LARGE SCALE GENOMIC DNA]</scope>
    <source>
        <strain evidence="1 2">DSM 19965</strain>
    </source>
</reference>
<comment type="caution">
    <text evidence="1">The sequence shown here is derived from an EMBL/GenBank/DDBJ whole genome shotgun (WGS) entry which is preliminary data.</text>
</comment>
<protein>
    <submittedName>
        <fullName evidence="1">Membrane protein</fullName>
    </submittedName>
</protein>
<evidence type="ECO:0000313" key="2">
    <source>
        <dbReference type="Proteomes" id="UP000003503"/>
    </source>
</evidence>
<keyword evidence="2" id="KW-1185">Reference proteome</keyword>
<name>F2BVR9_9FIRM</name>
<evidence type="ECO:0000313" key="1">
    <source>
        <dbReference type="EMBL" id="EGF15754.1"/>
    </source>
</evidence>